<sequence>MPFGNATEERASGKPAPDEAMGNPIEPGIKKKPTVYDGNKDQRLELTSPKPLLSALDLGNIQGRVP</sequence>
<dbReference type="EMBL" id="KI657725">
    <property type="protein sequence ID" value="ETN85418.1"/>
    <property type="molecule type" value="Genomic_DNA"/>
</dbReference>
<reference evidence="3" key="1">
    <citation type="journal article" date="2014" name="Nat. Genet.">
        <title>Genome of the human hookworm Necator americanus.</title>
        <authorList>
            <person name="Tang Y.T."/>
            <person name="Gao X."/>
            <person name="Rosa B.A."/>
            <person name="Abubucker S."/>
            <person name="Hallsworth-Pepin K."/>
            <person name="Martin J."/>
            <person name="Tyagi R."/>
            <person name="Heizer E."/>
            <person name="Zhang X."/>
            <person name="Bhonagiri-Palsikar V."/>
            <person name="Minx P."/>
            <person name="Warren W.C."/>
            <person name="Wang Q."/>
            <person name="Zhan B."/>
            <person name="Hotez P.J."/>
            <person name="Sternberg P.W."/>
            <person name="Dougall A."/>
            <person name="Gaze S.T."/>
            <person name="Mulvenna J."/>
            <person name="Sotillo J."/>
            <person name="Ranganathan S."/>
            <person name="Rabelo E.M."/>
            <person name="Wilson R.K."/>
            <person name="Felgner P.L."/>
            <person name="Bethony J."/>
            <person name="Hawdon J.M."/>
            <person name="Gasser R.B."/>
            <person name="Loukas A."/>
            <person name="Mitreva M."/>
        </authorList>
    </citation>
    <scope>NUCLEOTIDE SEQUENCE [LARGE SCALE GENOMIC DNA]</scope>
</reference>
<feature type="region of interest" description="Disordered" evidence="1">
    <location>
        <begin position="1"/>
        <end position="36"/>
    </location>
</feature>
<accession>W2TUE3</accession>
<dbReference type="KEGG" id="nai:NECAME_06370"/>
<dbReference type="AlphaFoldDB" id="W2TUE3"/>
<evidence type="ECO:0000256" key="1">
    <source>
        <dbReference type="SAM" id="MobiDB-lite"/>
    </source>
</evidence>
<protein>
    <submittedName>
        <fullName evidence="2">Uncharacterized protein</fullName>
    </submittedName>
</protein>
<name>W2TUE3_NECAM</name>
<proteinExistence type="predicted"/>
<dbReference type="Proteomes" id="UP000053676">
    <property type="component" value="Unassembled WGS sequence"/>
</dbReference>
<evidence type="ECO:0000313" key="3">
    <source>
        <dbReference type="Proteomes" id="UP000053676"/>
    </source>
</evidence>
<evidence type="ECO:0000313" key="2">
    <source>
        <dbReference type="EMBL" id="ETN85418.1"/>
    </source>
</evidence>
<keyword evidence="3" id="KW-1185">Reference proteome</keyword>
<gene>
    <name evidence="2" type="ORF">NECAME_06370</name>
</gene>
<organism evidence="2 3">
    <name type="scientific">Necator americanus</name>
    <name type="common">Human hookworm</name>
    <dbReference type="NCBI Taxonomy" id="51031"/>
    <lineage>
        <taxon>Eukaryota</taxon>
        <taxon>Metazoa</taxon>
        <taxon>Ecdysozoa</taxon>
        <taxon>Nematoda</taxon>
        <taxon>Chromadorea</taxon>
        <taxon>Rhabditida</taxon>
        <taxon>Rhabditina</taxon>
        <taxon>Rhabditomorpha</taxon>
        <taxon>Strongyloidea</taxon>
        <taxon>Ancylostomatidae</taxon>
        <taxon>Bunostominae</taxon>
        <taxon>Necator</taxon>
    </lineage>
</organism>